<dbReference type="PANTHER" id="PTHR30005:SF0">
    <property type="entry name" value="RETROGRADE REGULATION PROTEIN 2"/>
    <property type="match status" value="1"/>
</dbReference>
<dbReference type="EMBL" id="FOXU01000001">
    <property type="protein sequence ID" value="SFQ07938.1"/>
    <property type="molecule type" value="Genomic_DNA"/>
</dbReference>
<dbReference type="Gene3D" id="3.30.420.150">
    <property type="entry name" value="Exopolyphosphatase. Domain 2"/>
    <property type="match status" value="1"/>
</dbReference>
<feature type="domain" description="Ppx/GppA phosphatase N-terminal" evidence="2">
    <location>
        <begin position="39"/>
        <end position="305"/>
    </location>
</feature>
<dbReference type="PANTHER" id="PTHR30005">
    <property type="entry name" value="EXOPOLYPHOSPHATASE"/>
    <property type="match status" value="1"/>
</dbReference>
<proteinExistence type="inferred from homology"/>
<dbReference type="GO" id="GO:0006357">
    <property type="term" value="P:regulation of transcription by RNA polymerase II"/>
    <property type="evidence" value="ECO:0007669"/>
    <property type="project" value="TreeGrafter"/>
</dbReference>
<name>A0A1I5VK29_9BACI</name>
<keyword evidence="5" id="KW-1185">Reference proteome</keyword>
<evidence type="ECO:0000256" key="1">
    <source>
        <dbReference type="ARBA" id="ARBA00007125"/>
    </source>
</evidence>
<accession>A0A1I5VK29</accession>
<comment type="similarity">
    <text evidence="1">Belongs to the GppA/Ppx family.</text>
</comment>
<dbReference type="SUPFAM" id="SSF109604">
    <property type="entry name" value="HD-domain/PDEase-like"/>
    <property type="match status" value="1"/>
</dbReference>
<dbReference type="OrthoDB" id="9807195at2"/>
<dbReference type="Proteomes" id="UP000198734">
    <property type="component" value="Unassembled WGS sequence"/>
</dbReference>
<evidence type="ECO:0000259" key="2">
    <source>
        <dbReference type="Pfam" id="PF02541"/>
    </source>
</evidence>
<dbReference type="InterPro" id="IPR043129">
    <property type="entry name" value="ATPase_NBD"/>
</dbReference>
<feature type="domain" description="Ppx/GppA phosphatase C-terminal" evidence="3">
    <location>
        <begin position="321"/>
        <end position="448"/>
    </location>
</feature>
<sequence length="515" mass="58898">MKPISEQKAIIDIGSNSIRLVVFSYSSKEGLVEHYNYKTVARLSMHIDTFGNLSEEGIHLLIETLFNFKKILDDLSVTDVFAAATAAVRQAENRETIITKVKQQTDIKVTIISAKEEAYYGYLAVIHSTSIPSAVTIDMGGGSTEVTYFENKEMKFSHSFPFGAVSLKKRFITNGFMTTEEKISLIEFVREQFQSLEWLHNLQVPIIAIGGSARNIAQVDQERKNNSLHGTHQYELSTVDLQEISYKFTQSSLEGLKKIDGLSSDRADIIVPALETFRVFMEVVQSMVFIYSKKGLREGVIYAQLIKYFPDDFNVNSVTKNAVRHVLGKFHVDEHISLHLYEIFSSIYNKFGQWGYITPMQNDALLQYAYQLFHIGKEIDQEASSQHTFYLLTNLTIDGISNKDRLKLALLASYKNKDTFKQYIDLYPHTINSTESKQLRDIGALIRFTKGMDVLGRSHIKNVSIKRSMDKIEFIFLVVGNNILEQYQAEKLKKHIEKIVHVEVELKFLDMEEIE</sequence>
<dbReference type="RefSeq" id="WP_093534494.1">
    <property type="nucleotide sequence ID" value="NZ_FOXU01000001.1"/>
</dbReference>
<organism evidence="4 5">
    <name type="scientific">Psychrobacillus psychrotolerans</name>
    <dbReference type="NCBI Taxonomy" id="126156"/>
    <lineage>
        <taxon>Bacteria</taxon>
        <taxon>Bacillati</taxon>
        <taxon>Bacillota</taxon>
        <taxon>Bacilli</taxon>
        <taxon>Bacillales</taxon>
        <taxon>Bacillaceae</taxon>
        <taxon>Psychrobacillus</taxon>
    </lineage>
</organism>
<dbReference type="CDD" id="cd24052">
    <property type="entry name" value="ASKHA_NBD_HpPPX-GppA-like"/>
    <property type="match status" value="1"/>
</dbReference>
<dbReference type="Pfam" id="PF21447">
    <property type="entry name" value="Ppx-GppA_III"/>
    <property type="match status" value="1"/>
</dbReference>
<dbReference type="InterPro" id="IPR048950">
    <property type="entry name" value="Ppx_GppA_C"/>
</dbReference>
<gene>
    <name evidence="4" type="ORF">SAMN05421670_0859</name>
</gene>
<dbReference type="Gene3D" id="1.10.3210.10">
    <property type="entry name" value="Hypothetical protein af1432"/>
    <property type="match status" value="1"/>
</dbReference>
<dbReference type="Gene3D" id="3.30.420.40">
    <property type="match status" value="1"/>
</dbReference>
<evidence type="ECO:0000313" key="4">
    <source>
        <dbReference type="EMBL" id="SFQ07938.1"/>
    </source>
</evidence>
<evidence type="ECO:0000259" key="3">
    <source>
        <dbReference type="Pfam" id="PF21447"/>
    </source>
</evidence>
<protein>
    <submittedName>
        <fullName evidence="4">Exopolyphosphatase / guanosine-5'-triphosphate,3'-diphosphate pyrophosphatase</fullName>
    </submittedName>
</protein>
<dbReference type="SUPFAM" id="SSF53067">
    <property type="entry name" value="Actin-like ATPase domain"/>
    <property type="match status" value="2"/>
</dbReference>
<reference evidence="5" key="1">
    <citation type="submission" date="2016-10" db="EMBL/GenBank/DDBJ databases">
        <authorList>
            <person name="Varghese N."/>
            <person name="Submissions S."/>
        </authorList>
    </citation>
    <scope>NUCLEOTIDE SEQUENCE [LARGE SCALE GENOMIC DNA]</scope>
    <source>
        <strain evidence="5">DSM 11706</strain>
    </source>
</reference>
<dbReference type="InterPro" id="IPR003695">
    <property type="entry name" value="Ppx_GppA_N"/>
</dbReference>
<dbReference type="Pfam" id="PF02541">
    <property type="entry name" value="Ppx-GppA"/>
    <property type="match status" value="1"/>
</dbReference>
<evidence type="ECO:0000313" key="5">
    <source>
        <dbReference type="Proteomes" id="UP000198734"/>
    </source>
</evidence>
<dbReference type="STRING" id="126156.SAMN05421670_0859"/>
<dbReference type="InterPro" id="IPR050273">
    <property type="entry name" value="GppA/Ppx_hydrolase"/>
</dbReference>
<dbReference type="AlphaFoldDB" id="A0A1I5VK29"/>